<dbReference type="AlphaFoldDB" id="A0AAW4VSV3"/>
<dbReference type="EMBL" id="JAJEPX010000003">
    <property type="protein sequence ID" value="MCC2175991.1"/>
    <property type="molecule type" value="Genomic_DNA"/>
</dbReference>
<dbReference type="SUPFAM" id="SSF46689">
    <property type="entry name" value="Homeodomain-like"/>
    <property type="match status" value="2"/>
</dbReference>
<dbReference type="PROSITE" id="PS00041">
    <property type="entry name" value="HTH_ARAC_FAMILY_1"/>
    <property type="match status" value="1"/>
</dbReference>
<keyword evidence="1" id="KW-0805">Transcription regulation</keyword>
<dbReference type="PANTHER" id="PTHR43280:SF2">
    <property type="entry name" value="HTH-TYPE TRANSCRIPTIONAL REGULATOR EXSA"/>
    <property type="match status" value="1"/>
</dbReference>
<evidence type="ECO:0000256" key="2">
    <source>
        <dbReference type="ARBA" id="ARBA00023125"/>
    </source>
</evidence>
<protein>
    <submittedName>
        <fullName evidence="5">AraC family transcriptional regulator</fullName>
    </submittedName>
</protein>
<accession>A0AAW4VSV3</accession>
<evidence type="ECO:0000259" key="4">
    <source>
        <dbReference type="PROSITE" id="PS01124"/>
    </source>
</evidence>
<dbReference type="Pfam" id="PF02311">
    <property type="entry name" value="AraC_binding"/>
    <property type="match status" value="1"/>
</dbReference>
<dbReference type="InterPro" id="IPR018062">
    <property type="entry name" value="HTH_AraC-typ_CS"/>
</dbReference>
<keyword evidence="3" id="KW-0804">Transcription</keyword>
<evidence type="ECO:0000313" key="6">
    <source>
        <dbReference type="Proteomes" id="UP001298753"/>
    </source>
</evidence>
<dbReference type="GeneID" id="98659115"/>
<dbReference type="InterPro" id="IPR003313">
    <property type="entry name" value="AraC-bd"/>
</dbReference>
<feature type="domain" description="HTH araC/xylS-type" evidence="4">
    <location>
        <begin position="182"/>
        <end position="280"/>
    </location>
</feature>
<dbReference type="Pfam" id="PF12833">
    <property type="entry name" value="HTH_18"/>
    <property type="match status" value="1"/>
</dbReference>
<dbReference type="Gene3D" id="2.60.120.280">
    <property type="entry name" value="Regulatory protein AraC"/>
    <property type="match status" value="1"/>
</dbReference>
<sequence length="286" mass="33244">MDIRQQGIIRSEPGIIEKEGIYFHTASAFAQQHLFYGLWGARYLCSAPYSVRRKHLNAFLMFYIHSGEMQFTYRDQTFTASADDIVLIDCNFPHNYYTKREAQFSWFHFHGNASQAYCDLLWKNNGALFSKQYGLEKDFQKIMQMLPLDANADDRMSVVIHHILSSLNTQGHAAHNVSPQIQAAKNWMDEHFHENIQIEEVAAQVSLSRFYFSRRFREETGLSPHEYLLNLRLSYAKLQLSESDDSIEEIAYDCAFCSASNLIRAFKKSTGLTPYQFRKTVFITTH</sequence>
<dbReference type="InterPro" id="IPR018060">
    <property type="entry name" value="HTH_AraC"/>
</dbReference>
<evidence type="ECO:0000256" key="1">
    <source>
        <dbReference type="ARBA" id="ARBA00023015"/>
    </source>
</evidence>
<reference evidence="5 6" key="1">
    <citation type="submission" date="2021-10" db="EMBL/GenBank/DDBJ databases">
        <title>Anaerobic single-cell dispensing facilitates the cultivation of human gut bacteria.</title>
        <authorList>
            <person name="Afrizal A."/>
        </authorList>
    </citation>
    <scope>NUCLEOTIDE SEQUENCE [LARGE SCALE GENOMIC DNA]</scope>
    <source>
        <strain evidence="5 6">CLA-AA-H270</strain>
    </source>
</reference>
<dbReference type="PROSITE" id="PS01124">
    <property type="entry name" value="HTH_ARAC_FAMILY_2"/>
    <property type="match status" value="1"/>
</dbReference>
<evidence type="ECO:0000313" key="5">
    <source>
        <dbReference type="EMBL" id="MCC2175991.1"/>
    </source>
</evidence>
<keyword evidence="6" id="KW-1185">Reference proteome</keyword>
<dbReference type="RefSeq" id="WP_117752284.1">
    <property type="nucleotide sequence ID" value="NZ_JAJEPX010000003.1"/>
</dbReference>
<dbReference type="SMART" id="SM00342">
    <property type="entry name" value="HTH_ARAC"/>
    <property type="match status" value="1"/>
</dbReference>
<dbReference type="GO" id="GO:0043565">
    <property type="term" value="F:sequence-specific DNA binding"/>
    <property type="evidence" value="ECO:0007669"/>
    <property type="project" value="InterPro"/>
</dbReference>
<dbReference type="SUPFAM" id="SSF51215">
    <property type="entry name" value="Regulatory protein AraC"/>
    <property type="match status" value="1"/>
</dbReference>
<dbReference type="InterPro" id="IPR009057">
    <property type="entry name" value="Homeodomain-like_sf"/>
</dbReference>
<proteinExistence type="predicted"/>
<dbReference type="Gene3D" id="1.10.10.60">
    <property type="entry name" value="Homeodomain-like"/>
    <property type="match status" value="2"/>
</dbReference>
<keyword evidence="2" id="KW-0238">DNA-binding</keyword>
<evidence type="ECO:0000256" key="3">
    <source>
        <dbReference type="ARBA" id="ARBA00023163"/>
    </source>
</evidence>
<dbReference type="PANTHER" id="PTHR43280">
    <property type="entry name" value="ARAC-FAMILY TRANSCRIPTIONAL REGULATOR"/>
    <property type="match status" value="1"/>
</dbReference>
<comment type="caution">
    <text evidence="5">The sequence shown here is derived from an EMBL/GenBank/DDBJ whole genome shotgun (WGS) entry which is preliminary data.</text>
</comment>
<organism evidence="5 6">
    <name type="scientific">Agathobaculum butyriciproducens</name>
    <dbReference type="NCBI Taxonomy" id="1628085"/>
    <lineage>
        <taxon>Bacteria</taxon>
        <taxon>Bacillati</taxon>
        <taxon>Bacillota</taxon>
        <taxon>Clostridia</taxon>
        <taxon>Eubacteriales</taxon>
        <taxon>Butyricicoccaceae</taxon>
        <taxon>Agathobaculum</taxon>
    </lineage>
</organism>
<dbReference type="InterPro" id="IPR037923">
    <property type="entry name" value="HTH-like"/>
</dbReference>
<gene>
    <name evidence="5" type="ORF">LKD22_02395</name>
</gene>
<dbReference type="GO" id="GO:0003700">
    <property type="term" value="F:DNA-binding transcription factor activity"/>
    <property type="evidence" value="ECO:0007669"/>
    <property type="project" value="InterPro"/>
</dbReference>
<name>A0AAW4VSV3_9FIRM</name>
<dbReference type="Proteomes" id="UP001298753">
    <property type="component" value="Unassembled WGS sequence"/>
</dbReference>